<sequence length="480" mass="55138">MSTGFKQRLVQTWTTVLMLYTTGQRNGWRHTLLHTFTCLFISLAISSLLFITLQAVRIELWLSCLIAAGFSLLMTVALCFSKNLRCFILLLLISCSMQQGRAVLLTTGAGLVMCLSVRNTFRNLCAVSQSIVCNLKKKKDLLDNTPIMNYIRMIQRVKKLLKMVSDFGVVKFEANLDVRHVIDSDVLRAKLQHVEKELQDKTDRAQAVFDPVIFVIKMVCPVLGIIFLVVLAALFLRKYLRNKRYKNTYITSKFVEYDEQQKAKGKPHVLPLTKKEASNYLSIPSVKIRLKECLPVALFFIPVGSYIFCWLLLIGLDWLLYWIILVINKQLMSVKPFYIPLRVNVYKSEKILFLDVGEESNSADFSYSVNVFERDCVPEPTLLLSQSVVPLSVIISVLLILGLLTSKLEQVKLLASEQFFTETTEKRVKHLHAKILRKRSKEKFPALILMKNVKFWFPILDFCGRSEDLPLHSRTQTDEH</sequence>
<feature type="transmembrane region" description="Helical" evidence="5">
    <location>
        <begin position="296"/>
        <end position="324"/>
    </location>
</feature>
<evidence type="ECO:0000313" key="7">
    <source>
        <dbReference type="EMBL" id="KAG9279539.1"/>
    </source>
</evidence>
<gene>
    <name evidence="7" type="primary">DCSTAMP</name>
    <name evidence="7" type="ORF">AMEX_G5070</name>
</gene>
<evidence type="ECO:0000313" key="8">
    <source>
        <dbReference type="Proteomes" id="UP000752171"/>
    </source>
</evidence>
<dbReference type="GO" id="GO:0016020">
    <property type="term" value="C:membrane"/>
    <property type="evidence" value="ECO:0007669"/>
    <property type="project" value="UniProtKB-SubCell"/>
</dbReference>
<comment type="caution">
    <text evidence="7">The sequence shown here is derived from an EMBL/GenBank/DDBJ whole genome shotgun (WGS) entry which is preliminary data.</text>
</comment>
<evidence type="ECO:0000256" key="5">
    <source>
        <dbReference type="SAM" id="Phobius"/>
    </source>
</evidence>
<name>A0A8T2M626_ASTMX</name>
<feature type="domain" description="Dendritic cell-specific transmembrane protein-like" evidence="6">
    <location>
        <begin position="245"/>
        <end position="432"/>
    </location>
</feature>
<keyword evidence="3 5" id="KW-1133">Transmembrane helix</keyword>
<proteinExistence type="predicted"/>
<dbReference type="InterPro" id="IPR051856">
    <property type="entry name" value="CSR-E3_Ligase_Protein"/>
</dbReference>
<accession>A0A8T2M626</accession>
<evidence type="ECO:0000259" key="6">
    <source>
        <dbReference type="Pfam" id="PF07782"/>
    </source>
</evidence>
<organism evidence="7 8">
    <name type="scientific">Astyanax mexicanus</name>
    <name type="common">Blind cave fish</name>
    <name type="synonym">Astyanax fasciatus mexicanus</name>
    <dbReference type="NCBI Taxonomy" id="7994"/>
    <lineage>
        <taxon>Eukaryota</taxon>
        <taxon>Metazoa</taxon>
        <taxon>Chordata</taxon>
        <taxon>Craniata</taxon>
        <taxon>Vertebrata</taxon>
        <taxon>Euteleostomi</taxon>
        <taxon>Actinopterygii</taxon>
        <taxon>Neopterygii</taxon>
        <taxon>Teleostei</taxon>
        <taxon>Ostariophysi</taxon>
        <taxon>Characiformes</taxon>
        <taxon>Characoidei</taxon>
        <taxon>Acestrorhamphidae</taxon>
        <taxon>Acestrorhamphinae</taxon>
        <taxon>Astyanax</taxon>
    </lineage>
</organism>
<dbReference type="OrthoDB" id="9949280at2759"/>
<keyword evidence="4 5" id="KW-0472">Membrane</keyword>
<dbReference type="EMBL" id="JAICCE010000003">
    <property type="protein sequence ID" value="KAG9279539.1"/>
    <property type="molecule type" value="Genomic_DNA"/>
</dbReference>
<dbReference type="Proteomes" id="UP000752171">
    <property type="component" value="Unassembled WGS sequence"/>
</dbReference>
<evidence type="ECO:0000256" key="1">
    <source>
        <dbReference type="ARBA" id="ARBA00004141"/>
    </source>
</evidence>
<protein>
    <submittedName>
        <fullName evidence="7">Dendritic cell-specific transmembrane protein-like</fullName>
    </submittedName>
</protein>
<evidence type="ECO:0000256" key="4">
    <source>
        <dbReference type="ARBA" id="ARBA00023136"/>
    </source>
</evidence>
<dbReference type="PANTHER" id="PTHR21041">
    <property type="entry name" value="DENDRITIC CELL-SPECIFIC TRANSMEMBRANE PROTEIN"/>
    <property type="match status" value="1"/>
</dbReference>
<feature type="transmembrane region" description="Helical" evidence="5">
    <location>
        <begin position="32"/>
        <end position="54"/>
    </location>
</feature>
<evidence type="ECO:0000256" key="3">
    <source>
        <dbReference type="ARBA" id="ARBA00022989"/>
    </source>
</evidence>
<dbReference type="AlphaFoldDB" id="A0A8T2M626"/>
<evidence type="ECO:0000256" key="2">
    <source>
        <dbReference type="ARBA" id="ARBA00022692"/>
    </source>
</evidence>
<comment type="subcellular location">
    <subcellularLocation>
        <location evidence="1">Membrane</location>
        <topology evidence="1">Multi-pass membrane protein</topology>
    </subcellularLocation>
</comment>
<dbReference type="Pfam" id="PF07782">
    <property type="entry name" value="DC_STAMP"/>
    <property type="match status" value="1"/>
</dbReference>
<reference evidence="7 8" key="1">
    <citation type="submission" date="2021-07" db="EMBL/GenBank/DDBJ databases">
        <authorList>
            <person name="Imarazene B."/>
            <person name="Zahm M."/>
            <person name="Klopp C."/>
            <person name="Cabau C."/>
            <person name="Beille S."/>
            <person name="Jouanno E."/>
            <person name="Castinel A."/>
            <person name="Lluch J."/>
            <person name="Gil L."/>
            <person name="Kuchtly C."/>
            <person name="Lopez Roques C."/>
            <person name="Donnadieu C."/>
            <person name="Parrinello H."/>
            <person name="Journot L."/>
            <person name="Du K."/>
            <person name="Schartl M."/>
            <person name="Retaux S."/>
            <person name="Guiguen Y."/>
        </authorList>
    </citation>
    <scope>NUCLEOTIDE SEQUENCE [LARGE SCALE GENOMIC DNA]</scope>
    <source>
        <strain evidence="7">Pach_M1</strain>
        <tissue evidence="7">Testis</tissue>
    </source>
</reference>
<feature type="transmembrane region" description="Helical" evidence="5">
    <location>
        <begin position="212"/>
        <end position="236"/>
    </location>
</feature>
<keyword evidence="2 5" id="KW-0812">Transmembrane</keyword>
<dbReference type="InterPro" id="IPR012858">
    <property type="entry name" value="DC_STAMP-like"/>
</dbReference>
<dbReference type="PANTHER" id="PTHR21041:SF2">
    <property type="entry name" value="DENDRITIC CELL-SPECIFIC TRANSMEMBRANE PROTEIN"/>
    <property type="match status" value="1"/>
</dbReference>
<feature type="transmembrane region" description="Helical" evidence="5">
    <location>
        <begin position="60"/>
        <end position="81"/>
    </location>
</feature>
<feature type="transmembrane region" description="Helical" evidence="5">
    <location>
        <begin position="383"/>
        <end position="404"/>
    </location>
</feature>